<dbReference type="GO" id="GO:0005886">
    <property type="term" value="C:plasma membrane"/>
    <property type="evidence" value="ECO:0007669"/>
    <property type="project" value="UniProtKB-SubCell"/>
</dbReference>
<evidence type="ECO:0000256" key="11">
    <source>
        <dbReference type="HAMAP-Rule" id="MF_00276"/>
    </source>
</evidence>
<dbReference type="eggNOG" id="COG2156">
    <property type="taxonomic scope" value="Bacteria"/>
</dbReference>
<keyword evidence="10 11" id="KW-0472">Membrane</keyword>
<dbReference type="GeneID" id="97764856"/>
<dbReference type="PIRSF" id="PIRSF001296">
    <property type="entry name" value="K_ATPase_KdpC"/>
    <property type="match status" value="1"/>
</dbReference>
<protein>
    <recommendedName>
        <fullName evidence="11">Potassium-transporting ATPase KdpC subunit</fullName>
    </recommendedName>
    <alternativeName>
        <fullName evidence="11">ATP phosphohydrolase [potassium-transporting] C chain</fullName>
    </alternativeName>
    <alternativeName>
        <fullName evidence="11">Potassium-binding and translocating subunit C</fullName>
    </alternativeName>
    <alternativeName>
        <fullName evidence="11">Potassium-translocating ATPase C chain</fullName>
    </alternativeName>
</protein>
<evidence type="ECO:0000256" key="5">
    <source>
        <dbReference type="ARBA" id="ARBA00022741"/>
    </source>
</evidence>
<comment type="similarity">
    <text evidence="11">Belongs to the KdpC family.</text>
</comment>
<dbReference type="NCBIfam" id="TIGR00681">
    <property type="entry name" value="kdpC"/>
    <property type="match status" value="1"/>
</dbReference>
<dbReference type="InterPro" id="IPR003820">
    <property type="entry name" value="KdpC"/>
</dbReference>
<dbReference type="RefSeq" id="WP_026743810.1">
    <property type="nucleotide sequence ID" value="NZ_FNQS01000006.1"/>
</dbReference>
<dbReference type="GO" id="GO:0008556">
    <property type="term" value="F:P-type potassium transmembrane transporter activity"/>
    <property type="evidence" value="ECO:0007669"/>
    <property type="project" value="InterPro"/>
</dbReference>
<keyword evidence="2 11" id="KW-1003">Cell membrane</keyword>
<name>A0A1H4CHC2_9GAMM</name>
<dbReference type="EMBL" id="FNQS01000006">
    <property type="protein sequence ID" value="SEA59740.1"/>
    <property type="molecule type" value="Genomic_DNA"/>
</dbReference>
<dbReference type="Pfam" id="PF02669">
    <property type="entry name" value="KdpC"/>
    <property type="match status" value="1"/>
</dbReference>
<keyword evidence="1 11" id="KW-0813">Transport</keyword>
<comment type="subcellular location">
    <subcellularLocation>
        <location evidence="11">Cell membrane</location>
        <topology evidence="11">Single-pass membrane protein</topology>
    </subcellularLocation>
</comment>
<evidence type="ECO:0000256" key="9">
    <source>
        <dbReference type="ARBA" id="ARBA00023065"/>
    </source>
</evidence>
<keyword evidence="5 11" id="KW-0547">Nucleotide-binding</keyword>
<evidence type="ECO:0000313" key="12">
    <source>
        <dbReference type="EMBL" id="SEA59740.1"/>
    </source>
</evidence>
<evidence type="ECO:0000256" key="10">
    <source>
        <dbReference type="ARBA" id="ARBA00023136"/>
    </source>
</evidence>
<dbReference type="PANTHER" id="PTHR30042">
    <property type="entry name" value="POTASSIUM-TRANSPORTING ATPASE C CHAIN"/>
    <property type="match status" value="1"/>
</dbReference>
<dbReference type="GO" id="GO:0005524">
    <property type="term" value="F:ATP binding"/>
    <property type="evidence" value="ECO:0007669"/>
    <property type="project" value="UniProtKB-UniRule"/>
</dbReference>
<dbReference type="AlphaFoldDB" id="A0A1H4CHC2"/>
<organism evidence="12 13">
    <name type="scientific">Lonsdalea quercina</name>
    <dbReference type="NCBI Taxonomy" id="71657"/>
    <lineage>
        <taxon>Bacteria</taxon>
        <taxon>Pseudomonadati</taxon>
        <taxon>Pseudomonadota</taxon>
        <taxon>Gammaproteobacteria</taxon>
        <taxon>Enterobacterales</taxon>
        <taxon>Pectobacteriaceae</taxon>
        <taxon>Lonsdalea</taxon>
    </lineage>
</organism>
<evidence type="ECO:0000256" key="1">
    <source>
        <dbReference type="ARBA" id="ARBA00022448"/>
    </source>
</evidence>
<reference evidence="12 13" key="1">
    <citation type="submission" date="2016-10" db="EMBL/GenBank/DDBJ databases">
        <authorList>
            <person name="de Groot N.N."/>
        </authorList>
    </citation>
    <scope>NUCLEOTIDE SEQUENCE [LARGE SCALE GENOMIC DNA]</scope>
    <source>
        <strain evidence="12 13">ATCC 29281</strain>
    </source>
</reference>
<comment type="function">
    <text evidence="11">Part of the high-affinity ATP-driven potassium transport (or Kdp) system, which catalyzes the hydrolysis of ATP coupled with the electrogenic transport of potassium into the cytoplasm. This subunit acts as a catalytic chaperone that increases the ATP-binding affinity of the ATP-hydrolyzing subunit KdpB by the formation of a transient KdpB/KdpC/ATP ternary complex.</text>
</comment>
<dbReference type="PANTHER" id="PTHR30042:SF2">
    <property type="entry name" value="POTASSIUM-TRANSPORTING ATPASE KDPC SUBUNIT"/>
    <property type="match status" value="1"/>
</dbReference>
<keyword evidence="8 11" id="KW-1133">Transmembrane helix</keyword>
<gene>
    <name evidence="11" type="primary">kdpC</name>
    <name evidence="12" type="ORF">SAMN02982996_01983</name>
</gene>
<evidence type="ECO:0000256" key="3">
    <source>
        <dbReference type="ARBA" id="ARBA00022538"/>
    </source>
</evidence>
<evidence type="ECO:0000256" key="6">
    <source>
        <dbReference type="ARBA" id="ARBA00022840"/>
    </source>
</evidence>
<dbReference type="Proteomes" id="UP000187280">
    <property type="component" value="Unassembled WGS sequence"/>
</dbReference>
<keyword evidence="6 11" id="KW-0067">ATP-binding</keyword>
<accession>A0A1H4CHC2</accession>
<evidence type="ECO:0000256" key="4">
    <source>
        <dbReference type="ARBA" id="ARBA00022692"/>
    </source>
</evidence>
<dbReference type="NCBIfam" id="NF001454">
    <property type="entry name" value="PRK00315.1"/>
    <property type="match status" value="1"/>
</dbReference>
<keyword evidence="7 11" id="KW-0630">Potassium</keyword>
<evidence type="ECO:0000256" key="8">
    <source>
        <dbReference type="ARBA" id="ARBA00022989"/>
    </source>
</evidence>
<evidence type="ECO:0000313" key="13">
    <source>
        <dbReference type="Proteomes" id="UP000187280"/>
    </source>
</evidence>
<dbReference type="HAMAP" id="MF_00276">
    <property type="entry name" value="KdpC"/>
    <property type="match status" value="1"/>
</dbReference>
<comment type="subunit">
    <text evidence="11">The system is composed of three essential subunits: KdpA, KdpB and KdpC.</text>
</comment>
<keyword evidence="13" id="KW-1185">Reference proteome</keyword>
<evidence type="ECO:0000256" key="2">
    <source>
        <dbReference type="ARBA" id="ARBA00022475"/>
    </source>
</evidence>
<evidence type="ECO:0000256" key="7">
    <source>
        <dbReference type="ARBA" id="ARBA00022958"/>
    </source>
</evidence>
<keyword evidence="9 11" id="KW-0406">Ion transport</keyword>
<proteinExistence type="inferred from homology"/>
<keyword evidence="4 11" id="KW-0812">Transmembrane</keyword>
<keyword evidence="3 11" id="KW-0633">Potassium transport</keyword>
<dbReference type="STRING" id="71657.SAMN02982996_01983"/>
<sequence>MNLIRPTLTLFCLLAVITGAAYPLLTTSLSLWAFPDTAGGSLIVRDGQLRGSALIGQHFTRADYFHGRPSATVGTPYNPLASSGSNLAVSNPAQDEAIKQRVADLRAANPQAGGPVPVELVTASGSGLDPQISPQAALWQAPRVASARHLSASDVRRLVDEHTQPPRPDFLGEPVVNVLALNMALDDMQKDSTQKRE</sequence>